<evidence type="ECO:0000256" key="2">
    <source>
        <dbReference type="SAM" id="Phobius"/>
    </source>
</evidence>
<feature type="region of interest" description="Disordered" evidence="1">
    <location>
        <begin position="111"/>
        <end position="191"/>
    </location>
</feature>
<protein>
    <submittedName>
        <fullName evidence="3">DUF3040 domain-containing protein</fullName>
    </submittedName>
</protein>
<keyword evidence="2" id="KW-0812">Transmembrane</keyword>
<evidence type="ECO:0000313" key="3">
    <source>
        <dbReference type="EMBL" id="WUQ82203.1"/>
    </source>
</evidence>
<feature type="transmembrane region" description="Helical" evidence="2">
    <location>
        <begin position="79"/>
        <end position="102"/>
    </location>
</feature>
<sequence>MDGPALSGRERRLLAEIECDLSRDTRLDRRLSTMGAERPRRLGSALRGFGRRLPTGVLMTALVMAALCLSIAVRKPTAVVAIATASVWVGSVMIAAGLSVVLRRHRRHRVDPVDGLPDRGERRGRGPWPGEHPSWGPYRDRDDRPGGDHPRGGHPSGHPSDGPADGPSDGPGDDRDDRGRRERRPWDHPEA</sequence>
<dbReference type="EMBL" id="CP108110">
    <property type="protein sequence ID" value="WUQ82203.1"/>
    <property type="molecule type" value="Genomic_DNA"/>
</dbReference>
<feature type="compositionally biased region" description="Basic and acidic residues" evidence="1">
    <location>
        <begin position="138"/>
        <end position="151"/>
    </location>
</feature>
<gene>
    <name evidence="3" type="ORF">OHA16_03935</name>
</gene>
<keyword evidence="2" id="KW-1133">Transmembrane helix</keyword>
<proteinExistence type="predicted"/>
<dbReference type="Proteomes" id="UP001432222">
    <property type="component" value="Chromosome"/>
</dbReference>
<keyword evidence="2" id="KW-0472">Membrane</keyword>
<evidence type="ECO:0000313" key="4">
    <source>
        <dbReference type="Proteomes" id="UP001432222"/>
    </source>
</evidence>
<organism evidence="3 4">
    <name type="scientific">Kitasatospora purpeofusca</name>
    <dbReference type="NCBI Taxonomy" id="67352"/>
    <lineage>
        <taxon>Bacteria</taxon>
        <taxon>Bacillati</taxon>
        <taxon>Actinomycetota</taxon>
        <taxon>Actinomycetes</taxon>
        <taxon>Kitasatosporales</taxon>
        <taxon>Streptomycetaceae</taxon>
        <taxon>Kitasatospora</taxon>
    </lineage>
</organism>
<dbReference type="RefSeq" id="WP_328953271.1">
    <property type="nucleotide sequence ID" value="NZ_CP108110.1"/>
</dbReference>
<evidence type="ECO:0000256" key="1">
    <source>
        <dbReference type="SAM" id="MobiDB-lite"/>
    </source>
</evidence>
<keyword evidence="4" id="KW-1185">Reference proteome</keyword>
<feature type="compositionally biased region" description="Basic and acidic residues" evidence="1">
    <location>
        <begin position="172"/>
        <end position="191"/>
    </location>
</feature>
<feature type="compositionally biased region" description="Basic and acidic residues" evidence="1">
    <location>
        <begin position="111"/>
        <end position="124"/>
    </location>
</feature>
<feature type="transmembrane region" description="Helical" evidence="2">
    <location>
        <begin position="53"/>
        <end position="73"/>
    </location>
</feature>
<feature type="compositionally biased region" description="Low complexity" evidence="1">
    <location>
        <begin position="156"/>
        <end position="170"/>
    </location>
</feature>
<reference evidence="3" key="1">
    <citation type="submission" date="2022-10" db="EMBL/GenBank/DDBJ databases">
        <title>The complete genomes of actinobacterial strains from the NBC collection.</title>
        <authorList>
            <person name="Joergensen T.S."/>
            <person name="Alvarez Arevalo M."/>
            <person name="Sterndorff E.B."/>
            <person name="Faurdal D."/>
            <person name="Vuksanovic O."/>
            <person name="Mourched A.-S."/>
            <person name="Charusanti P."/>
            <person name="Shaw S."/>
            <person name="Blin K."/>
            <person name="Weber T."/>
        </authorList>
    </citation>
    <scope>NUCLEOTIDE SEQUENCE</scope>
    <source>
        <strain evidence="3">NBC_00222</strain>
    </source>
</reference>
<accession>A0ABZ1TTC1</accession>
<name>A0ABZ1TTC1_9ACTN</name>